<reference evidence="1" key="1">
    <citation type="submission" date="2020-07" db="EMBL/GenBank/DDBJ databases">
        <authorList>
            <person name="Camacho E."/>
        </authorList>
    </citation>
    <scope>NUCLEOTIDE SEQUENCE</scope>
    <source>
        <strain evidence="1">MPO218</strain>
    </source>
</reference>
<proteinExistence type="predicted"/>
<protein>
    <submittedName>
        <fullName evidence="1">Uncharacterized protein</fullName>
    </submittedName>
</protein>
<name>A0A975HC27_9SPHN</name>
<gene>
    <name evidence="1" type="ORF">HRJ34_15395</name>
</gene>
<accession>A0A975HC27</accession>
<evidence type="ECO:0000313" key="1">
    <source>
        <dbReference type="EMBL" id="QTH19752.1"/>
    </source>
</evidence>
<organism evidence="1 2">
    <name type="scientific">Rhizorhabdus wittichii</name>
    <dbReference type="NCBI Taxonomy" id="160791"/>
    <lineage>
        <taxon>Bacteria</taxon>
        <taxon>Pseudomonadati</taxon>
        <taxon>Pseudomonadota</taxon>
        <taxon>Alphaproteobacteria</taxon>
        <taxon>Sphingomonadales</taxon>
        <taxon>Sphingomonadaceae</taxon>
        <taxon>Rhizorhabdus</taxon>
    </lineage>
</organism>
<sequence>MISRPTLIYNQAGDLPEGFTGFDPDLPRAGFYRMRLRSGGVFVAIRIWFGQPRDPLTGDLMDRSLRWQATANGQPIDLDRVWPQCAADPIDEAEARHLIKLQRWGRETGHAALADPTRKLNHLSTPLQF</sequence>
<dbReference type="RefSeq" id="WP_208631719.1">
    <property type="nucleotide sequence ID" value="NZ_CP059319.1"/>
</dbReference>
<dbReference type="AlphaFoldDB" id="A0A975HC27"/>
<evidence type="ECO:0000313" key="2">
    <source>
        <dbReference type="Proteomes" id="UP000664914"/>
    </source>
</evidence>
<dbReference type="Proteomes" id="UP000664914">
    <property type="component" value="Chromosome"/>
</dbReference>
<reference evidence="1" key="2">
    <citation type="submission" date="2021-04" db="EMBL/GenBank/DDBJ databases">
        <title>Isolation and genomic analysis of the ibuprofen-degrading bacterium Sphingomonas strain MPO218.</title>
        <authorList>
            <person name="Aulestia M."/>
            <person name="Flores A."/>
            <person name="Mangas E.L."/>
            <person name="Perez-Pulido A.J."/>
            <person name="Santero E."/>
            <person name="Camacho E.M."/>
        </authorList>
    </citation>
    <scope>NUCLEOTIDE SEQUENCE</scope>
    <source>
        <strain evidence="1">MPO218</strain>
    </source>
</reference>
<dbReference type="EMBL" id="CP059319">
    <property type="protein sequence ID" value="QTH19752.1"/>
    <property type="molecule type" value="Genomic_DNA"/>
</dbReference>